<dbReference type="AlphaFoldDB" id="A0A4Y1WUG9"/>
<organism evidence="1 2">
    <name type="scientific">Alistipes communis</name>
    <dbReference type="NCBI Taxonomy" id="2585118"/>
    <lineage>
        <taxon>Bacteria</taxon>
        <taxon>Pseudomonadati</taxon>
        <taxon>Bacteroidota</taxon>
        <taxon>Bacteroidia</taxon>
        <taxon>Bacteroidales</taxon>
        <taxon>Rikenellaceae</taxon>
        <taxon>Alistipes</taxon>
    </lineage>
</organism>
<dbReference type="InterPro" id="IPR021505">
    <property type="entry name" value="Phage_B3_Orf6"/>
</dbReference>
<protein>
    <recommendedName>
        <fullName evidence="3">DUF3164 domain-containing protein</fullName>
    </recommendedName>
</protein>
<evidence type="ECO:0000313" key="1">
    <source>
        <dbReference type="EMBL" id="BBL04537.1"/>
    </source>
</evidence>
<dbReference type="Pfam" id="PF11363">
    <property type="entry name" value="DUF3164"/>
    <property type="match status" value="1"/>
</dbReference>
<dbReference type="KEGG" id="acou:A5CBH24_18500"/>
<proteinExistence type="predicted"/>
<name>A0A4Y1WUG9_9BACT</name>
<evidence type="ECO:0008006" key="3">
    <source>
        <dbReference type="Google" id="ProtNLM"/>
    </source>
</evidence>
<dbReference type="EMBL" id="AP019735">
    <property type="protein sequence ID" value="BBL04537.1"/>
    <property type="molecule type" value="Genomic_DNA"/>
</dbReference>
<reference evidence="2" key="1">
    <citation type="submission" date="2019-06" db="EMBL/GenBank/DDBJ databases">
        <title>Alistipes onderdonkii subsp. vulgaris subsp. nov., Alistipes dispar sp. nov. and Alistipes communis sp. nov., isolated from human faeces, and creation of Alistipes onderdonkii subsp. onderdonkii subsp. nov.</title>
        <authorList>
            <person name="Sakamoto M."/>
            <person name="Ikeyama N."/>
            <person name="Ogata Y."/>
            <person name="Suda W."/>
            <person name="Iino T."/>
            <person name="Hattori M."/>
            <person name="Ohkuma M."/>
        </authorList>
    </citation>
    <scope>NUCLEOTIDE SEQUENCE [LARGE SCALE GENOMIC DNA]</scope>
    <source>
        <strain evidence="2">5CBH24</strain>
    </source>
</reference>
<dbReference type="Proteomes" id="UP000318946">
    <property type="component" value="Chromosome"/>
</dbReference>
<accession>A0A4Y1WUG9</accession>
<dbReference type="GeneID" id="78342571"/>
<dbReference type="RefSeq" id="WP_141412961.1">
    <property type="nucleotide sequence ID" value="NZ_AP019735.1"/>
</dbReference>
<dbReference type="OrthoDB" id="1004368at2"/>
<keyword evidence="2" id="KW-1185">Reference proteome</keyword>
<evidence type="ECO:0000313" key="2">
    <source>
        <dbReference type="Proteomes" id="UP000318946"/>
    </source>
</evidence>
<gene>
    <name evidence="1" type="ORF">A5CBH24_18500</name>
</gene>
<sequence length="221" mass="25146">MNDNEVKTVQMTAEEAAQYAAFKAEQERKAAADKARKDRKVYGQMVDEEIEQALPMLRELSGDIRTVKEQVLDNFRQILDMKADVLKRTKDGQKSHTFTNSTGDKRITIGRCVVDGWRDTVEDGIAIVKEAVMGLIKDDETKAMINQIMRLIARDQNGNLKASKVLQLDTLAEELHNERLNEGIAIIKESYIPNLSKTYIRAEWKDDNGVWRYVPLGMTEA</sequence>